<dbReference type="InterPro" id="IPR052355">
    <property type="entry name" value="CENP-V-like"/>
</dbReference>
<evidence type="ECO:0000256" key="3">
    <source>
        <dbReference type="ARBA" id="ARBA00022833"/>
    </source>
</evidence>
<protein>
    <submittedName>
        <fullName evidence="6">Aldehyde-activating protein</fullName>
    </submittedName>
</protein>
<dbReference type="Pfam" id="PF04828">
    <property type="entry name" value="GFA"/>
    <property type="match status" value="1"/>
</dbReference>
<feature type="region of interest" description="Disordered" evidence="4">
    <location>
        <begin position="35"/>
        <end position="56"/>
    </location>
</feature>
<dbReference type="InterPro" id="IPR006913">
    <property type="entry name" value="CENP-V/GFA"/>
</dbReference>
<evidence type="ECO:0000313" key="6">
    <source>
        <dbReference type="EMBL" id="KFA87237.1"/>
    </source>
</evidence>
<organism evidence="6 7">
    <name type="scientific">Archangium violaceum Cb vi76</name>
    <dbReference type="NCBI Taxonomy" id="1406225"/>
    <lineage>
        <taxon>Bacteria</taxon>
        <taxon>Pseudomonadati</taxon>
        <taxon>Myxococcota</taxon>
        <taxon>Myxococcia</taxon>
        <taxon>Myxococcales</taxon>
        <taxon>Cystobacterineae</taxon>
        <taxon>Archangiaceae</taxon>
        <taxon>Archangium</taxon>
    </lineage>
</organism>
<evidence type="ECO:0000256" key="2">
    <source>
        <dbReference type="ARBA" id="ARBA00022723"/>
    </source>
</evidence>
<dbReference type="GO" id="GO:0046872">
    <property type="term" value="F:metal ion binding"/>
    <property type="evidence" value="ECO:0007669"/>
    <property type="project" value="UniProtKB-KW"/>
</dbReference>
<dbReference type="SUPFAM" id="SSF51316">
    <property type="entry name" value="Mss4-like"/>
    <property type="match status" value="1"/>
</dbReference>
<accession>A0A084SFK2</accession>
<dbReference type="InterPro" id="IPR011057">
    <property type="entry name" value="Mss4-like_sf"/>
</dbReference>
<dbReference type="GO" id="GO:0016846">
    <property type="term" value="F:carbon-sulfur lyase activity"/>
    <property type="evidence" value="ECO:0007669"/>
    <property type="project" value="InterPro"/>
</dbReference>
<evidence type="ECO:0000256" key="4">
    <source>
        <dbReference type="SAM" id="MobiDB-lite"/>
    </source>
</evidence>
<keyword evidence="2" id="KW-0479">Metal-binding</keyword>
<dbReference type="PANTHER" id="PTHR28620:SF1">
    <property type="entry name" value="CENP-V_GFA DOMAIN-CONTAINING PROTEIN"/>
    <property type="match status" value="1"/>
</dbReference>
<evidence type="ECO:0000313" key="7">
    <source>
        <dbReference type="Proteomes" id="UP000028547"/>
    </source>
</evidence>
<dbReference type="PANTHER" id="PTHR28620">
    <property type="entry name" value="CENTROMERE PROTEIN V"/>
    <property type="match status" value="1"/>
</dbReference>
<proteinExistence type="inferred from homology"/>
<dbReference type="EMBL" id="JPMI01000390">
    <property type="protein sequence ID" value="KFA87237.1"/>
    <property type="molecule type" value="Genomic_DNA"/>
</dbReference>
<gene>
    <name evidence="6" type="ORF">Q664_49110</name>
</gene>
<feature type="domain" description="CENP-V/GFA" evidence="5">
    <location>
        <begin position="64"/>
        <end position="188"/>
    </location>
</feature>
<comment type="similarity">
    <text evidence="1">Belongs to the Gfa family.</text>
</comment>
<evidence type="ECO:0000256" key="1">
    <source>
        <dbReference type="ARBA" id="ARBA00005495"/>
    </source>
</evidence>
<name>A0A084SFK2_9BACT</name>
<dbReference type="AlphaFoldDB" id="A0A084SFK2"/>
<reference evidence="6 7" key="1">
    <citation type="submission" date="2014-07" db="EMBL/GenBank/DDBJ databases">
        <title>Draft Genome Sequence of Gephyronic Acid Producer, Cystobacter violaceus Strain Cb vi76.</title>
        <authorList>
            <person name="Stevens D.C."/>
            <person name="Young J."/>
            <person name="Carmichael R."/>
            <person name="Tan J."/>
            <person name="Taylor R.E."/>
        </authorList>
    </citation>
    <scope>NUCLEOTIDE SEQUENCE [LARGE SCALE GENOMIC DNA]</scope>
    <source>
        <strain evidence="6 7">Cb vi76</strain>
    </source>
</reference>
<dbReference type="Gene3D" id="2.170.150.70">
    <property type="match status" value="1"/>
</dbReference>
<evidence type="ECO:0000259" key="5">
    <source>
        <dbReference type="PROSITE" id="PS51891"/>
    </source>
</evidence>
<keyword evidence="3" id="KW-0862">Zinc</keyword>
<sequence length="197" mass="21525">MSSRADVWTTVRLLSSRTESVRDPSYLFFITRASPASPPRTEEHPAMSHTPSAQSPITPGLRTYKGSCQCGAVRFEVDFDPSQGTTRCNCTICTKTAWWGINVKPGAFRLLSGKELLGDYSRSEASHARFCKVCAIRPFGHGHIPEMGGDYSSVNVNCLDGADMTDIKVTYLDGLHDTWEQLAVAPYVSPFSAGARA</sequence>
<dbReference type="PROSITE" id="PS51891">
    <property type="entry name" value="CENP_V_GFA"/>
    <property type="match status" value="1"/>
</dbReference>
<comment type="caution">
    <text evidence="6">The sequence shown here is derived from an EMBL/GenBank/DDBJ whole genome shotgun (WGS) entry which is preliminary data.</text>
</comment>
<dbReference type="Proteomes" id="UP000028547">
    <property type="component" value="Unassembled WGS sequence"/>
</dbReference>